<evidence type="ECO:0000313" key="1">
    <source>
        <dbReference type="EMBL" id="RBQ02531.1"/>
    </source>
</evidence>
<proteinExistence type="predicted"/>
<sequence>MRCYQVNAQNNNQPPSLLGQKSILLNVGTQGVGAEFAYGVLPNLALRGGLNFIPFKAHNVFKISGFNSTSNLSADFYNVHALADYVPVKTASWFRLVGGFAYFFKAKGDIRVIPSDDYKYGDLVLTEDQIGYVDLNVNWKGLAPYLGVAFANTFPRNKFNVSFDLGTYYLNKPKADITGTGLLEGNSSQTPQFQSNIKDYRWLPIVQINFSYKL</sequence>
<organism evidence="1 2">
    <name type="scientific">Pedobacter miscanthi</name>
    <dbReference type="NCBI Taxonomy" id="2259170"/>
    <lineage>
        <taxon>Bacteria</taxon>
        <taxon>Pseudomonadati</taxon>
        <taxon>Bacteroidota</taxon>
        <taxon>Sphingobacteriia</taxon>
        <taxon>Sphingobacteriales</taxon>
        <taxon>Sphingobacteriaceae</taxon>
        <taxon>Pedobacter</taxon>
    </lineage>
</organism>
<reference evidence="1 2" key="1">
    <citation type="submission" date="2018-07" db="EMBL/GenBank/DDBJ databases">
        <title>A draft genome of a endophytic bacteria, a new species of Pedobacter.</title>
        <authorList>
            <person name="Zhang Z.D."/>
            <person name="Chen Z.J."/>
        </authorList>
    </citation>
    <scope>NUCLEOTIDE SEQUENCE [LARGE SCALE GENOMIC DNA]</scope>
    <source>
        <strain evidence="1 2">RS10</strain>
    </source>
</reference>
<dbReference type="EMBL" id="QNQU01000035">
    <property type="protein sequence ID" value="RBQ02531.1"/>
    <property type="molecule type" value="Genomic_DNA"/>
</dbReference>
<dbReference type="AlphaFoldDB" id="A0A366KLF8"/>
<protein>
    <recommendedName>
        <fullName evidence="3">Outer membrane protein beta-barrel domain-containing protein</fullName>
    </recommendedName>
</protein>
<dbReference type="OrthoDB" id="597504at2"/>
<dbReference type="Proteomes" id="UP000252081">
    <property type="component" value="Unassembled WGS sequence"/>
</dbReference>
<keyword evidence="2" id="KW-1185">Reference proteome</keyword>
<comment type="caution">
    <text evidence="1">The sequence shown here is derived from an EMBL/GenBank/DDBJ whole genome shotgun (WGS) entry which is preliminary data.</text>
</comment>
<evidence type="ECO:0008006" key="3">
    <source>
        <dbReference type="Google" id="ProtNLM"/>
    </source>
</evidence>
<evidence type="ECO:0000313" key="2">
    <source>
        <dbReference type="Proteomes" id="UP000252081"/>
    </source>
</evidence>
<gene>
    <name evidence="1" type="ORF">DRW42_26305</name>
</gene>
<dbReference type="Gene3D" id="2.40.160.170">
    <property type="match status" value="1"/>
</dbReference>
<accession>A0A366KLF8</accession>
<name>A0A366KLF8_9SPHI</name>